<organism evidence="2 3">
    <name type="scientific">Trapa incisa</name>
    <dbReference type="NCBI Taxonomy" id="236973"/>
    <lineage>
        <taxon>Eukaryota</taxon>
        <taxon>Viridiplantae</taxon>
        <taxon>Streptophyta</taxon>
        <taxon>Embryophyta</taxon>
        <taxon>Tracheophyta</taxon>
        <taxon>Spermatophyta</taxon>
        <taxon>Magnoliopsida</taxon>
        <taxon>eudicotyledons</taxon>
        <taxon>Gunneridae</taxon>
        <taxon>Pentapetalae</taxon>
        <taxon>rosids</taxon>
        <taxon>malvids</taxon>
        <taxon>Myrtales</taxon>
        <taxon>Lythraceae</taxon>
        <taxon>Trapa</taxon>
    </lineage>
</organism>
<feature type="coiled-coil region" evidence="1">
    <location>
        <begin position="1"/>
        <end position="70"/>
    </location>
</feature>
<keyword evidence="3" id="KW-1185">Reference proteome</keyword>
<gene>
    <name evidence="2" type="ORF">SAY87_002538</name>
</gene>
<reference evidence="2 3" key="1">
    <citation type="journal article" date="2023" name="Hortic Res">
        <title>Pangenome of water caltrop reveals structural variations and asymmetric subgenome divergence after allopolyploidization.</title>
        <authorList>
            <person name="Zhang X."/>
            <person name="Chen Y."/>
            <person name="Wang L."/>
            <person name="Yuan Y."/>
            <person name="Fang M."/>
            <person name="Shi L."/>
            <person name="Lu R."/>
            <person name="Comes H.P."/>
            <person name="Ma Y."/>
            <person name="Chen Y."/>
            <person name="Huang G."/>
            <person name="Zhou Y."/>
            <person name="Zheng Z."/>
            <person name="Qiu Y."/>
        </authorList>
    </citation>
    <scope>NUCLEOTIDE SEQUENCE [LARGE SCALE GENOMIC DNA]</scope>
    <source>
        <tissue evidence="2">Roots</tissue>
    </source>
</reference>
<dbReference type="AlphaFoldDB" id="A0AAN7JUY8"/>
<dbReference type="EMBL" id="JAXIOK010000015">
    <property type="protein sequence ID" value="KAK4754434.1"/>
    <property type="molecule type" value="Genomic_DNA"/>
</dbReference>
<dbReference type="PANTHER" id="PTHR38353:SF2">
    <property type="entry name" value="TROPOMYOSIN"/>
    <property type="match status" value="1"/>
</dbReference>
<keyword evidence="1" id="KW-0175">Coiled coil</keyword>
<sequence>MEEYLQHVKTLRCQMNDVEDQAAKISFEEQSLITGIQALEDDISSAKLELEKLSNELEQITNLKEQICYQLLDVKRKVSALKSDFCMLIQSLELIQQEKVSLSGKVSDKSAYYTKLEEELTDKFQELQGCKEMKGQMFRLSSAMTKFNELRRMNTQVSAETTQMKQYIQQIKCRGVEYKQELRGMDAMTLQKWHTTILSDKVGEIEFIKSLQNQMGKVQGVSLAVKCTCGQEYRIVLI</sequence>
<dbReference type="Proteomes" id="UP001345219">
    <property type="component" value="Chromosome 2"/>
</dbReference>
<dbReference type="PANTHER" id="PTHR38353">
    <property type="entry name" value="TROPOMYOSIN"/>
    <property type="match status" value="1"/>
</dbReference>
<comment type="caution">
    <text evidence="2">The sequence shown here is derived from an EMBL/GenBank/DDBJ whole genome shotgun (WGS) entry which is preliminary data.</text>
</comment>
<evidence type="ECO:0000313" key="3">
    <source>
        <dbReference type="Proteomes" id="UP001345219"/>
    </source>
</evidence>
<accession>A0AAN7JUY8</accession>
<dbReference type="Gene3D" id="1.20.5.170">
    <property type="match status" value="1"/>
</dbReference>
<name>A0AAN7JUY8_9MYRT</name>
<protein>
    <submittedName>
        <fullName evidence="2">Uncharacterized protein</fullName>
    </submittedName>
</protein>
<evidence type="ECO:0000313" key="2">
    <source>
        <dbReference type="EMBL" id="KAK4754434.1"/>
    </source>
</evidence>
<evidence type="ECO:0000256" key="1">
    <source>
        <dbReference type="SAM" id="Coils"/>
    </source>
</evidence>
<proteinExistence type="predicted"/>